<reference evidence="1 2" key="1">
    <citation type="journal article" date="2012" name="PLoS Pathog.">
        <title>Diverse lifestyles and strategies of plant pathogenesis encoded in the genomes of eighteen Dothideomycetes fungi.</title>
        <authorList>
            <person name="Ohm R.A."/>
            <person name="Feau N."/>
            <person name="Henrissat B."/>
            <person name="Schoch C.L."/>
            <person name="Horwitz B.A."/>
            <person name="Barry K.W."/>
            <person name="Condon B.J."/>
            <person name="Copeland A.C."/>
            <person name="Dhillon B."/>
            <person name="Glaser F."/>
            <person name="Hesse C.N."/>
            <person name="Kosti I."/>
            <person name="LaButti K."/>
            <person name="Lindquist E.A."/>
            <person name="Lucas S."/>
            <person name="Salamov A.A."/>
            <person name="Bradshaw R.E."/>
            <person name="Ciuffetti L."/>
            <person name="Hamelin R.C."/>
            <person name="Kema G.H.J."/>
            <person name="Lawrence C."/>
            <person name="Scott J.A."/>
            <person name="Spatafora J.W."/>
            <person name="Turgeon B.G."/>
            <person name="de Wit P.J.G.M."/>
            <person name="Zhong S."/>
            <person name="Goodwin S.B."/>
            <person name="Grigoriev I.V."/>
        </authorList>
    </citation>
    <scope>NUCLEOTIDE SEQUENCE [LARGE SCALE GENOMIC DNA]</scope>
    <source>
        <strain evidence="1 2">CIRAD86</strain>
    </source>
</reference>
<dbReference type="VEuPathDB" id="FungiDB:MYCFIDRAFT_211539"/>
<name>M2ZSS7_PSEFD</name>
<dbReference type="RefSeq" id="XP_007927523.1">
    <property type="nucleotide sequence ID" value="XM_007929332.1"/>
</dbReference>
<feature type="non-terminal residue" evidence="1">
    <location>
        <position position="1"/>
    </location>
</feature>
<accession>M2ZSS7</accession>
<dbReference type="GeneID" id="19337435"/>
<dbReference type="KEGG" id="pfj:MYCFIDRAFT_211539"/>
<evidence type="ECO:0000313" key="1">
    <source>
        <dbReference type="EMBL" id="EME82069.1"/>
    </source>
</evidence>
<dbReference type="AlphaFoldDB" id="M2ZSS7"/>
<dbReference type="eggNOG" id="KOG4177">
    <property type="taxonomic scope" value="Eukaryota"/>
</dbReference>
<gene>
    <name evidence="1" type="ORF">MYCFIDRAFT_211539</name>
</gene>
<sequence>MILKFPSNPDNSAPADLWTQKIKVQNSVNQLHLLHDEAFPSEAWDPNDCCMTLMITGSHENDRGYIVLADPDSGKKRFILIFGQEIHRSGRAEPRVWLSKYSALPDSSRAIYSALGQVRPQQSARIKFDKGVLELVAKVDRVLALDGDAEWRVHLQLEHYSMNGLIGKAKSFGHAGTKGGAEREKEKIFRSSTWKSVF</sequence>
<dbReference type="Proteomes" id="UP000016932">
    <property type="component" value="Unassembled WGS sequence"/>
</dbReference>
<dbReference type="EMBL" id="KB446559">
    <property type="protein sequence ID" value="EME82069.1"/>
    <property type="molecule type" value="Genomic_DNA"/>
</dbReference>
<protein>
    <submittedName>
        <fullName evidence="1">Uncharacterized protein</fullName>
    </submittedName>
</protein>
<proteinExistence type="predicted"/>
<dbReference type="HOGENOM" id="CLU_1378684_0_0_1"/>
<organism evidence="1 2">
    <name type="scientific">Pseudocercospora fijiensis (strain CIRAD86)</name>
    <name type="common">Black leaf streak disease fungus</name>
    <name type="synonym">Mycosphaerella fijiensis</name>
    <dbReference type="NCBI Taxonomy" id="383855"/>
    <lineage>
        <taxon>Eukaryota</taxon>
        <taxon>Fungi</taxon>
        <taxon>Dikarya</taxon>
        <taxon>Ascomycota</taxon>
        <taxon>Pezizomycotina</taxon>
        <taxon>Dothideomycetes</taxon>
        <taxon>Dothideomycetidae</taxon>
        <taxon>Mycosphaerellales</taxon>
        <taxon>Mycosphaerellaceae</taxon>
        <taxon>Pseudocercospora</taxon>
    </lineage>
</organism>
<dbReference type="STRING" id="383855.M2ZSS7"/>
<keyword evidence="2" id="KW-1185">Reference proteome</keyword>
<evidence type="ECO:0000313" key="2">
    <source>
        <dbReference type="Proteomes" id="UP000016932"/>
    </source>
</evidence>